<dbReference type="InterPro" id="IPR031709">
    <property type="entry name" value="PutAbiC"/>
</dbReference>
<sequence>MVGTYGDFIGGVIGTLVALYSAYLLVKTLGCQISVNSDVMDTNRNIVKTNNTAIYQSFLQVFDNKFHTMFDNYKEAKQAYRYESTRKQPQVLIQSDGEKKEVVTTEPLSYYDAEALDLLAKQFTDKNYTDKRTYLSRVKSAQNVFDEFYSEHRREMSVHFRNLYLLAKLVAETDNVDEVGNLKIRETDRVEYAKSIRGQLCEGEMLLLRYNCLTDRGEKMQSFVNQFNLIKHLSVMSLLEFKKHRVKLRSDREASTLDSHFIELKKKLKEYIGYAANEQTALWEFSVKYSIIMEITPDKRQFKLKLRRRKNRPPTRSDGTPLIEKALNLFVSMNELKELYKDFIRESLIVSNFYLFNGRNNTNVTGTESADDTFEYAIIEYTSQYIISVEPNQA</sequence>
<accession>A0A414BJY4</accession>
<dbReference type="EMBL" id="QSIF01000005">
    <property type="protein sequence ID" value="RHC75298.1"/>
    <property type="molecule type" value="Genomic_DNA"/>
</dbReference>
<name>A0A414BJY4_BACUN</name>
<dbReference type="Pfam" id="PF16872">
    <property type="entry name" value="putAbiC"/>
    <property type="match status" value="1"/>
</dbReference>
<comment type="caution">
    <text evidence="1">The sequence shown here is derived from an EMBL/GenBank/DDBJ whole genome shotgun (WGS) entry which is preliminary data.</text>
</comment>
<dbReference type="AlphaFoldDB" id="A0A414BJY4"/>
<evidence type="ECO:0000313" key="2">
    <source>
        <dbReference type="Proteomes" id="UP000284514"/>
    </source>
</evidence>
<evidence type="ECO:0008006" key="3">
    <source>
        <dbReference type="Google" id="ProtNLM"/>
    </source>
</evidence>
<organism evidence="1 2">
    <name type="scientific">Bacteroides uniformis</name>
    <dbReference type="NCBI Taxonomy" id="820"/>
    <lineage>
        <taxon>Bacteria</taxon>
        <taxon>Pseudomonadati</taxon>
        <taxon>Bacteroidota</taxon>
        <taxon>Bacteroidia</taxon>
        <taxon>Bacteroidales</taxon>
        <taxon>Bacteroidaceae</taxon>
        <taxon>Bacteroides</taxon>
    </lineage>
</organism>
<gene>
    <name evidence="1" type="ORF">DW831_05170</name>
</gene>
<dbReference type="Proteomes" id="UP000284514">
    <property type="component" value="Unassembled WGS sequence"/>
</dbReference>
<evidence type="ECO:0000313" key="1">
    <source>
        <dbReference type="EMBL" id="RHC75298.1"/>
    </source>
</evidence>
<reference evidence="1 2" key="1">
    <citation type="submission" date="2018-08" db="EMBL/GenBank/DDBJ databases">
        <title>A genome reference for cultivated species of the human gut microbiota.</title>
        <authorList>
            <person name="Zou Y."/>
            <person name="Xue W."/>
            <person name="Luo G."/>
        </authorList>
    </citation>
    <scope>NUCLEOTIDE SEQUENCE [LARGE SCALE GENOMIC DNA]</scope>
    <source>
        <strain evidence="1 2">AM34-25</strain>
    </source>
</reference>
<protein>
    <recommendedName>
        <fullName evidence="3">Phage abortive infection protein</fullName>
    </recommendedName>
</protein>
<proteinExistence type="predicted"/>